<organism evidence="4">
    <name type="scientific">[Clostridium] nexile</name>
    <dbReference type="NCBI Taxonomy" id="29361"/>
    <lineage>
        <taxon>Bacteria</taxon>
        <taxon>Bacillati</taxon>
        <taxon>Bacillota</taxon>
        <taxon>Clostridia</taxon>
        <taxon>Lachnospirales</taxon>
        <taxon>Lachnospiraceae</taxon>
        <taxon>Tyzzerella</taxon>
    </lineage>
</organism>
<keyword evidence="3" id="KW-0472">Membrane</keyword>
<name>A0A6N2SXV8_9FIRM</name>
<reference evidence="4" key="1">
    <citation type="submission" date="2019-11" db="EMBL/GenBank/DDBJ databases">
        <authorList>
            <person name="Feng L."/>
        </authorList>
    </citation>
    <scope>NUCLEOTIDE SEQUENCE</scope>
    <source>
        <strain evidence="4">CnexileLFYP112</strain>
    </source>
</reference>
<protein>
    <submittedName>
        <fullName evidence="4">ABC-2 family transporter protein</fullName>
    </submittedName>
</protein>
<evidence type="ECO:0000313" key="4">
    <source>
        <dbReference type="EMBL" id="VYS98413.1"/>
    </source>
</evidence>
<proteinExistence type="predicted"/>
<evidence type="ECO:0000256" key="3">
    <source>
        <dbReference type="SAM" id="Phobius"/>
    </source>
</evidence>
<evidence type="ECO:0000256" key="2">
    <source>
        <dbReference type="SAM" id="MobiDB-lite"/>
    </source>
</evidence>
<feature type="compositionally biased region" description="Basic and acidic residues" evidence="2">
    <location>
        <begin position="613"/>
        <end position="634"/>
    </location>
</feature>
<feature type="region of interest" description="Disordered" evidence="2">
    <location>
        <begin position="613"/>
        <end position="651"/>
    </location>
</feature>
<evidence type="ECO:0000256" key="1">
    <source>
        <dbReference type="SAM" id="Coils"/>
    </source>
</evidence>
<feature type="region of interest" description="Disordered" evidence="2">
    <location>
        <begin position="696"/>
        <end position="715"/>
    </location>
</feature>
<feature type="transmembrane region" description="Helical" evidence="3">
    <location>
        <begin position="720"/>
        <end position="741"/>
    </location>
</feature>
<sequence>MKSKIVKTGVGILILGCCLGGGYYAGRQTNSDEVKPVAVVKEEKPVKEKLYDTSLIAIVNADEGIKKQDKVVSYSQSLLGTLNLQYEITGIEDAKQGIENGKYSAYIILPGTFSESVESINSTPQKAVLEYAIAQNLTQAAQAKAIYSVGNAYTALNNGISELYLSSVLSEVHKVQDAAGTIKDNDIRDLKALGEVAGDDLTETIQLPELTSVDKKIEVLDLVPHYEEEDKLLAEIGRAYEESWAKGEEQFDNTIKEQSSDLTESLKKENGVTAEYEKMLTMHGQEMEIPEYVDDTEAERNEVTTHVKNIENKLNDLSQLGDLEKAFEELKKKQLSANTKNANMQASYSTIKEALSNSIVDQGTEGEEIVWTKYQVYDGPNVDAFVQGQESEKIAYANQKLQEYYNGILNSENFSQCRKSWIDMYKKLSTNDPDTYPAMSDKELNAIVDGFISMPTVEPVPNSGTATLNPISIRTIEYTSGIETPDWNTLNFPELNQATIMDDVNNILSTSETYTKNRLDEISKSRDRLVEKDVSVRESLDSFDDAYSNMLKVQGDLEKSINEYAPGKYLDNTAIGGLQQSLAKTQDTVKDKIETQNKQYEDYVEEVYKVSEENTKKQTESIEAGEKASNEKLESSLANAKNSKQTSYEDNKRMLNDIGGVLPYSRLGTQENIMAYRFMSEPLAVNDLTIAKNDPVETEEVDNNLPENKTDKEKPEQKNISLMVIAIPVVLILLCVGVYIISRKKHNDSQEDHL</sequence>
<keyword evidence="3" id="KW-0812">Transmembrane</keyword>
<keyword evidence="3" id="KW-1133">Transmembrane helix</keyword>
<accession>A0A6N2SXV8</accession>
<feature type="compositionally biased region" description="Polar residues" evidence="2">
    <location>
        <begin position="636"/>
        <end position="646"/>
    </location>
</feature>
<feature type="coiled-coil region" evidence="1">
    <location>
        <begin position="293"/>
        <end position="320"/>
    </location>
</feature>
<dbReference type="Gene3D" id="3.40.1710.10">
    <property type="entry name" value="abc type-2 transporter like domain"/>
    <property type="match status" value="1"/>
</dbReference>
<gene>
    <name evidence="4" type="ORF">CNLFYP112_01544</name>
</gene>
<dbReference type="AlphaFoldDB" id="A0A6N2SXV8"/>
<dbReference type="EMBL" id="CACRTG010000009">
    <property type="protein sequence ID" value="VYS98413.1"/>
    <property type="molecule type" value="Genomic_DNA"/>
</dbReference>
<keyword evidence="1" id="KW-0175">Coiled coil</keyword>